<comment type="caution">
    <text evidence="3">The sequence shown here is derived from an EMBL/GenBank/DDBJ whole genome shotgun (WGS) entry which is preliminary data.</text>
</comment>
<dbReference type="EMBL" id="ADZX01000131">
    <property type="protein sequence ID" value="EFK97553.1"/>
    <property type="molecule type" value="Genomic_DNA"/>
</dbReference>
<dbReference type="SMART" id="SM00448">
    <property type="entry name" value="REC"/>
    <property type="match status" value="1"/>
</dbReference>
<dbReference type="Gene3D" id="3.40.50.2300">
    <property type="match status" value="1"/>
</dbReference>
<dbReference type="PANTHER" id="PTHR44591:SF3">
    <property type="entry name" value="RESPONSE REGULATORY DOMAIN-CONTAINING PROTEIN"/>
    <property type="match status" value="1"/>
</dbReference>
<evidence type="ECO:0000313" key="3">
    <source>
        <dbReference type="EMBL" id="EFK97553.1"/>
    </source>
</evidence>
<dbReference type="AlphaFoldDB" id="D9PFW1"/>
<dbReference type="GO" id="GO:0000160">
    <property type="term" value="P:phosphorelay signal transduction system"/>
    <property type="evidence" value="ECO:0007669"/>
    <property type="project" value="InterPro"/>
</dbReference>
<accession>D9PFW1</accession>
<name>D9PFW1_9ZZZZ</name>
<feature type="domain" description="Response regulatory" evidence="2">
    <location>
        <begin position="53"/>
        <end position="169"/>
    </location>
</feature>
<dbReference type="InterPro" id="IPR050595">
    <property type="entry name" value="Bact_response_regulator"/>
</dbReference>
<sequence>MYGSVQEHDGGISFSSQVGQGATFRILLPLNVQKPVPAAAASSATASTPGHGRLLLVDDEASVRATTAEALQSLGYEVLQARDGAEGLAVFLRERETLRAVLLDLVMPERSGEECFREFRRHAPALPVLILSGYARDARVEDLVRQGPTAFLKKPFRHDDLVRALANVLPAEPRPK</sequence>
<organism evidence="3">
    <name type="scientific">sediment metagenome</name>
    <dbReference type="NCBI Taxonomy" id="749907"/>
    <lineage>
        <taxon>unclassified sequences</taxon>
        <taxon>metagenomes</taxon>
        <taxon>ecological metagenomes</taxon>
    </lineage>
</organism>
<proteinExistence type="predicted"/>
<dbReference type="InterPro" id="IPR001789">
    <property type="entry name" value="Sig_transdc_resp-reg_receiver"/>
</dbReference>
<dbReference type="CDD" id="cd00156">
    <property type="entry name" value="REC"/>
    <property type="match status" value="1"/>
</dbReference>
<keyword evidence="1" id="KW-0597">Phosphoprotein</keyword>
<dbReference type="SUPFAM" id="SSF52172">
    <property type="entry name" value="CheY-like"/>
    <property type="match status" value="1"/>
</dbReference>
<evidence type="ECO:0000259" key="2">
    <source>
        <dbReference type="PROSITE" id="PS50110"/>
    </source>
</evidence>
<reference evidence="3" key="1">
    <citation type="submission" date="2010-07" db="EMBL/GenBank/DDBJ databases">
        <authorList>
            <consortium name="CONSOLIDER consortium CSD2007-00005"/>
            <person name="Guazzaroni M.-E."/>
            <person name="Richter M."/>
            <person name="Garcia-Salamanca A."/>
            <person name="Yarza P."/>
            <person name="Ferrer M."/>
        </authorList>
    </citation>
    <scope>NUCLEOTIDE SEQUENCE</scope>
</reference>
<protein>
    <recommendedName>
        <fullName evidence="2">Response regulatory domain-containing protein</fullName>
    </recommendedName>
</protein>
<evidence type="ECO:0000256" key="1">
    <source>
        <dbReference type="ARBA" id="ARBA00022553"/>
    </source>
</evidence>
<reference evidence="3" key="2">
    <citation type="journal article" date="2011" name="Microb. Ecol.">
        <title>Taxonomic and Functional Metagenomic Profiling of the Microbial Community in the Anoxic Sediment of a Sub-saline Shallow Lake (Laguna de Carrizo, Central Spain).</title>
        <authorList>
            <person name="Ferrer M."/>
            <person name="Guazzaroni M.E."/>
            <person name="Richter M."/>
            <person name="Garcia-Salamanca A."/>
            <person name="Yarza P."/>
            <person name="Suarez-Suarez A."/>
            <person name="Solano J."/>
            <person name="Alcaide M."/>
            <person name="van Dillewijn P."/>
            <person name="Molina-Henares M.A."/>
            <person name="Lopez-Cortes N."/>
            <person name="Al-Ramahi Y."/>
            <person name="Guerrero C."/>
            <person name="Acosta A."/>
            <person name="de Eugenio L.I."/>
            <person name="Martinez V."/>
            <person name="Marques S."/>
            <person name="Rojo F."/>
            <person name="Santero E."/>
            <person name="Genilloud O."/>
            <person name="Perez-Perez J."/>
            <person name="Rossello-Mora R."/>
            <person name="Ramos J.L."/>
        </authorList>
    </citation>
    <scope>NUCLEOTIDE SEQUENCE</scope>
</reference>
<dbReference type="PANTHER" id="PTHR44591">
    <property type="entry name" value="STRESS RESPONSE REGULATOR PROTEIN 1"/>
    <property type="match status" value="1"/>
</dbReference>
<dbReference type="InterPro" id="IPR011006">
    <property type="entry name" value="CheY-like_superfamily"/>
</dbReference>
<dbReference type="SUPFAM" id="SSF55874">
    <property type="entry name" value="ATPase domain of HSP90 chaperone/DNA topoisomerase II/histidine kinase"/>
    <property type="match status" value="1"/>
</dbReference>
<dbReference type="InterPro" id="IPR036890">
    <property type="entry name" value="HATPase_C_sf"/>
</dbReference>
<dbReference type="PROSITE" id="PS50110">
    <property type="entry name" value="RESPONSE_REGULATORY"/>
    <property type="match status" value="1"/>
</dbReference>
<dbReference type="Pfam" id="PF00072">
    <property type="entry name" value="Response_reg"/>
    <property type="match status" value="1"/>
</dbReference>
<gene>
    <name evidence="3" type="ORF">LDC_0406</name>
</gene>